<proteinExistence type="predicted"/>
<dbReference type="Proteomes" id="UP000220158">
    <property type="component" value="Chromosome 6"/>
</dbReference>
<dbReference type="CDD" id="cd13365">
    <property type="entry name" value="PH_PLC_plant-like"/>
    <property type="match status" value="1"/>
</dbReference>
<gene>
    <name evidence="2" type="ORF">PRELSG_0603200</name>
</gene>
<accession>A0A1J1H2A2</accession>
<sequence length="880" mass="105993">MGKEKSRLYEEYLKDDIKKEEFYDIKIDSNDQRISSFASMKFSNLEKEFQMFNESPINKKMINKEFEENQDLSELEIEEKKQSEKYNEDIFYKKENNSYNEYANEHNLKDENNLSGVNFIDSILKNIQNDNILESNDKKFSNNLKFYETYDLKNNDDKAMYNNEMEHILYIWNGNKKLFFSWCSSLGKGDLKNSIYNFCMNVINDEFYLIRLEELKEENLYKEDDKNIKKIHLNENKIIYYKICESYDYDDFGNIKKNEEYLIKKKKKSYEKLEDSLSFPEVWSAIEYTKEGSNLLKHTVFNIPHLRFFFLSKNLQFIKWYSSRKSDEESKIYFRNINSLEINNIDDKLFENYKIDLLKKLSFSITYNNEKKKIILTCKNFREFNYWITAVRALLFHFRKIKITKDILLSHLSEFTYFDKNKKYSTKLKLTNQSDKFCELKRVDEKEKEKIKELESLKKFNLYNLISFPNYNIYQIKTKFYLLKERFYKYRILIEQEIDDFYANENIKNLCKNNNNQDSKNIAFKSIRNEMIHYNYKSSHEINKMSNYDLLQQGSHQFNSSGDNNNEINNLYKNYCNDDYNNNNFSENVNLNEDKENTKENINTKLKTNILSYENYNSSNKNVNEKKEMEASFKKNDFDNTTKLEEIYSLNNQPNLNINKTNFLQKLEENNIEEDSNEFKLFLIIKIFNRIDKKLRVIQKNILEIVKIVKLEESRQKKNDVNFLSLDNILKYTTDIYKAIENKLVKNESNINIENMKFFNSQKNDNEIDKNKFNNSFNNIDYISNPSNENLLNTNYNGKQICLQEQKFSGKKIINSSKLIHNILFDMWLCEIELGNIEDIYTIYTYNLKKKNFLINFDGNKILKTISQHISTTIMKYINF</sequence>
<reference evidence="2 3" key="1">
    <citation type="submission" date="2015-04" db="EMBL/GenBank/DDBJ databases">
        <authorList>
            <consortium name="Pathogen Informatics"/>
        </authorList>
    </citation>
    <scope>NUCLEOTIDE SEQUENCE [LARGE SCALE GENOMIC DNA]</scope>
    <source>
        <strain evidence="2 3">SGS1</strain>
    </source>
</reference>
<dbReference type="AlphaFoldDB" id="A0A1J1H2A2"/>
<protein>
    <recommendedName>
        <fullName evidence="1">PH domain-containing protein</fullName>
    </recommendedName>
</protein>
<dbReference type="SUPFAM" id="SSF50729">
    <property type="entry name" value="PH domain-like"/>
    <property type="match status" value="1"/>
</dbReference>
<feature type="domain" description="PH" evidence="1">
    <location>
        <begin position="287"/>
        <end position="396"/>
    </location>
</feature>
<dbReference type="KEGG" id="prel:PRELSG_0603200"/>
<dbReference type="InterPro" id="IPR001849">
    <property type="entry name" value="PH_domain"/>
</dbReference>
<dbReference type="VEuPathDB" id="PlasmoDB:PRELSG_0603200"/>
<dbReference type="GeneID" id="39735158"/>
<dbReference type="Gene3D" id="2.30.29.30">
    <property type="entry name" value="Pleckstrin-homology domain (PH domain)/Phosphotyrosine-binding domain (PTB)"/>
    <property type="match status" value="1"/>
</dbReference>
<dbReference type="PROSITE" id="PS50003">
    <property type="entry name" value="PH_DOMAIN"/>
    <property type="match status" value="1"/>
</dbReference>
<evidence type="ECO:0000313" key="2">
    <source>
        <dbReference type="EMBL" id="CRG99057.1"/>
    </source>
</evidence>
<evidence type="ECO:0000259" key="1">
    <source>
        <dbReference type="PROSITE" id="PS50003"/>
    </source>
</evidence>
<dbReference type="EMBL" id="LN835301">
    <property type="protein sequence ID" value="CRG99057.1"/>
    <property type="molecule type" value="Genomic_DNA"/>
</dbReference>
<dbReference type="InterPro" id="IPR011993">
    <property type="entry name" value="PH-like_dom_sf"/>
</dbReference>
<dbReference type="RefSeq" id="XP_028532065.1">
    <property type="nucleotide sequence ID" value="XM_028675481.1"/>
</dbReference>
<organism evidence="2 3">
    <name type="scientific">Plasmodium relictum</name>
    <dbReference type="NCBI Taxonomy" id="85471"/>
    <lineage>
        <taxon>Eukaryota</taxon>
        <taxon>Sar</taxon>
        <taxon>Alveolata</taxon>
        <taxon>Apicomplexa</taxon>
        <taxon>Aconoidasida</taxon>
        <taxon>Haemosporida</taxon>
        <taxon>Plasmodiidae</taxon>
        <taxon>Plasmodium</taxon>
        <taxon>Plasmodium (Haemamoeba)</taxon>
    </lineage>
</organism>
<evidence type="ECO:0000313" key="3">
    <source>
        <dbReference type="Proteomes" id="UP000220158"/>
    </source>
</evidence>
<dbReference type="OMA" id="TIRALMF"/>
<keyword evidence="3" id="KW-1185">Reference proteome</keyword>
<dbReference type="OrthoDB" id="5981550at2759"/>
<name>A0A1J1H2A2_PLARL</name>